<dbReference type="EC" id="3.1.-.-" evidence="12"/>
<comment type="cofactor">
    <cofactor evidence="12">
        <name>Mg(2+)</name>
        <dbReference type="ChEBI" id="CHEBI:18420"/>
    </cofactor>
    <text evidence="12">Binds 2 magnesium ions per subunit. They probably participate in the reaction catalyzed by the enzyme. May bind an additional third magnesium ion after substrate binding.</text>
</comment>
<dbReference type="InterPro" id="IPR029060">
    <property type="entry name" value="PIN-like_dom_sf"/>
</dbReference>
<dbReference type="Proteomes" id="UP000730161">
    <property type="component" value="Unassembled WGS sequence"/>
</dbReference>
<dbReference type="GO" id="GO:0043137">
    <property type="term" value="P:DNA replication, removal of RNA primer"/>
    <property type="evidence" value="ECO:0007669"/>
    <property type="project" value="UniProtKB-UniRule"/>
</dbReference>
<gene>
    <name evidence="12" type="primary">fen</name>
    <name evidence="15" type="ORF">RJ53_03510</name>
</gene>
<dbReference type="InterPro" id="IPR008918">
    <property type="entry name" value="HhH2"/>
</dbReference>
<dbReference type="PRINTS" id="PR00853">
    <property type="entry name" value="XPGRADSUPER"/>
</dbReference>
<dbReference type="SMART" id="SM00279">
    <property type="entry name" value="HhH2"/>
    <property type="match status" value="1"/>
</dbReference>
<evidence type="ECO:0000313" key="16">
    <source>
        <dbReference type="Proteomes" id="UP000730161"/>
    </source>
</evidence>
<feature type="binding site" evidence="12">
    <location>
        <position position="81"/>
    </location>
    <ligand>
        <name>Mg(2+)</name>
        <dbReference type="ChEBI" id="CHEBI:18420"/>
        <label>1</label>
    </ligand>
</feature>
<evidence type="ECO:0000256" key="3">
    <source>
        <dbReference type="ARBA" id="ARBA00022723"/>
    </source>
</evidence>
<dbReference type="RefSeq" id="WP_211530250.1">
    <property type="nucleotide sequence ID" value="NZ_JWHL01000003.1"/>
</dbReference>
<keyword evidence="6 12" id="KW-0378">Hydrolase</keyword>
<dbReference type="GO" id="GO:0003677">
    <property type="term" value="F:DNA binding"/>
    <property type="evidence" value="ECO:0007669"/>
    <property type="project" value="UniProtKB-UniRule"/>
</dbReference>
<dbReference type="InterPro" id="IPR006086">
    <property type="entry name" value="XPG-I_dom"/>
</dbReference>
<keyword evidence="16" id="KW-1185">Reference proteome</keyword>
<dbReference type="GO" id="GO:0017108">
    <property type="term" value="F:5'-flap endonuclease activity"/>
    <property type="evidence" value="ECO:0007669"/>
    <property type="project" value="UniProtKB-UniRule"/>
</dbReference>
<organism evidence="15 16">
    <name type="scientific">Methanocalculus chunghsingensis</name>
    <dbReference type="NCBI Taxonomy" id="156457"/>
    <lineage>
        <taxon>Archaea</taxon>
        <taxon>Methanobacteriati</taxon>
        <taxon>Methanobacteriota</taxon>
        <taxon>Stenosarchaea group</taxon>
        <taxon>Methanomicrobia</taxon>
        <taxon>Methanomicrobiales</taxon>
        <taxon>Methanocalculaceae</taxon>
        <taxon>Methanocalculus</taxon>
    </lineage>
</organism>
<dbReference type="FunFam" id="3.40.50.1010:FF:000016">
    <property type="entry name" value="Flap endonuclease 1"/>
    <property type="match status" value="1"/>
</dbReference>
<dbReference type="NCBIfam" id="TIGR03674">
    <property type="entry name" value="fen_arch"/>
    <property type="match status" value="1"/>
</dbReference>
<feature type="binding site" evidence="12">
    <location>
        <position position="155"/>
    </location>
    <ligand>
        <name>Mg(2+)</name>
        <dbReference type="ChEBI" id="CHEBI:18420"/>
        <label>1</label>
    </ligand>
</feature>
<evidence type="ECO:0000256" key="1">
    <source>
        <dbReference type="ARBA" id="ARBA00022705"/>
    </source>
</evidence>
<keyword evidence="7 12" id="KW-0269">Exonuclease</keyword>
<evidence type="ECO:0000256" key="12">
    <source>
        <dbReference type="HAMAP-Rule" id="MF_00614"/>
    </source>
</evidence>
<dbReference type="SUPFAM" id="SSF88723">
    <property type="entry name" value="PIN domain-like"/>
    <property type="match status" value="1"/>
</dbReference>
<keyword evidence="9 12" id="KW-0234">DNA repair</keyword>
<feature type="binding site" evidence="12">
    <location>
        <position position="153"/>
    </location>
    <ligand>
        <name>Mg(2+)</name>
        <dbReference type="ChEBI" id="CHEBI:18420"/>
        <label>1</label>
    </ligand>
</feature>
<evidence type="ECO:0000256" key="10">
    <source>
        <dbReference type="ARBA" id="ARBA00024702"/>
    </source>
</evidence>
<feature type="binding site" evidence="12">
    <location>
        <position position="176"/>
    </location>
    <ligand>
        <name>Mg(2+)</name>
        <dbReference type="ChEBI" id="CHEBI:18420"/>
        <label>2</label>
    </ligand>
</feature>
<keyword evidence="5 12" id="KW-0227">DNA damage</keyword>
<sequence>MGVPIRPLLEGYRHPVGWEELKGVAAIDAHNALYQFISIIRQPDGTPLKDTEGRITSHLSGILFRTAHLLEKEISPVYIYDGSPPDLKQKTISERREVREAGQANWEDALRRGDTEAAYRAAMASSRIDHAIIGSSQRLLDALGIPWMQAPSEGEAQSAALIESGVATYSVSQDYDSLLFGASVLVRNLTVSGKRRIRGKQQTISPERIYLPELLDGLSMTREMLIDIAILVGTDFNDGIYGIGPKKAEKIVREGRFDEVLREKDPAFDPDPVREFFLSPPVTREYRPEWRPPDPEGVREMLIEEYGFSADRISGVLERIAPSRSSSGQKRLDQWF</sequence>
<keyword evidence="1 12" id="KW-0235">DNA replication</keyword>
<evidence type="ECO:0000256" key="11">
    <source>
        <dbReference type="ARBA" id="ARBA00065981"/>
    </source>
</evidence>
<evidence type="ECO:0000259" key="14">
    <source>
        <dbReference type="SMART" id="SM00485"/>
    </source>
</evidence>
<dbReference type="InterPro" id="IPR019973">
    <property type="entry name" value="Flap_endonuc_arc"/>
</dbReference>
<dbReference type="SMART" id="SM00484">
    <property type="entry name" value="XPGI"/>
    <property type="match status" value="1"/>
</dbReference>
<feature type="binding site" evidence="12">
    <location>
        <position position="28"/>
    </location>
    <ligand>
        <name>Mg(2+)</name>
        <dbReference type="ChEBI" id="CHEBI:18420"/>
        <label>1</label>
    </ligand>
</feature>
<evidence type="ECO:0000256" key="5">
    <source>
        <dbReference type="ARBA" id="ARBA00022763"/>
    </source>
</evidence>
<dbReference type="GO" id="GO:0006281">
    <property type="term" value="P:DNA repair"/>
    <property type="evidence" value="ECO:0007669"/>
    <property type="project" value="UniProtKB-UniRule"/>
</dbReference>
<dbReference type="PANTHER" id="PTHR11081:SF9">
    <property type="entry name" value="FLAP ENDONUCLEASE 1"/>
    <property type="match status" value="1"/>
</dbReference>
<proteinExistence type="inferred from homology"/>
<dbReference type="OrthoDB" id="9593at2157"/>
<dbReference type="GO" id="GO:0008409">
    <property type="term" value="F:5'-3' exonuclease activity"/>
    <property type="evidence" value="ECO:0007669"/>
    <property type="project" value="UniProtKB-UniRule"/>
</dbReference>
<dbReference type="EMBL" id="JWHL01000003">
    <property type="protein sequence ID" value="MBR1368620.1"/>
    <property type="molecule type" value="Genomic_DNA"/>
</dbReference>
<evidence type="ECO:0000256" key="8">
    <source>
        <dbReference type="ARBA" id="ARBA00022842"/>
    </source>
</evidence>
<evidence type="ECO:0000259" key="13">
    <source>
        <dbReference type="SMART" id="SM00484"/>
    </source>
</evidence>
<keyword evidence="3 12" id="KW-0479">Metal-binding</keyword>
<dbReference type="SMART" id="SM00485">
    <property type="entry name" value="XPGN"/>
    <property type="match status" value="1"/>
</dbReference>
<dbReference type="CDD" id="cd09867">
    <property type="entry name" value="PIN_FEN1"/>
    <property type="match status" value="1"/>
</dbReference>
<reference evidence="15" key="1">
    <citation type="submission" date="2014-12" db="EMBL/GenBank/DDBJ databases">
        <authorList>
            <person name="Huang H.-H."/>
            <person name="Chen S.-C."/>
            <person name="Lai M.-C."/>
        </authorList>
    </citation>
    <scope>NUCLEOTIDE SEQUENCE</scope>
    <source>
        <strain evidence="15">K1F9705b</strain>
    </source>
</reference>
<dbReference type="PANTHER" id="PTHR11081">
    <property type="entry name" value="FLAP ENDONUCLEASE FAMILY MEMBER"/>
    <property type="match status" value="1"/>
</dbReference>
<keyword evidence="4 12" id="KW-0255">Endonuclease</keyword>
<dbReference type="InterPro" id="IPR006084">
    <property type="entry name" value="XPG/Rad2"/>
</dbReference>
<dbReference type="Gene3D" id="3.40.50.1010">
    <property type="entry name" value="5'-nuclease"/>
    <property type="match status" value="1"/>
</dbReference>
<comment type="subunit">
    <text evidence="11 12">Interacts with PCNA. PCNA stimulates the nuclease activity without altering cleavage specificity.</text>
</comment>
<accession>A0A8J8B3V0</accession>
<evidence type="ECO:0000256" key="9">
    <source>
        <dbReference type="ARBA" id="ARBA00023204"/>
    </source>
</evidence>
<comment type="caution">
    <text evidence="12">Lacks conserved residue(s) required for the propagation of feature annotation.</text>
</comment>
<dbReference type="InterPro" id="IPR036279">
    <property type="entry name" value="5-3_exonuclease_C_sf"/>
</dbReference>
<dbReference type="GO" id="GO:0000287">
    <property type="term" value="F:magnesium ion binding"/>
    <property type="evidence" value="ECO:0007669"/>
    <property type="project" value="UniProtKB-UniRule"/>
</dbReference>
<feature type="domain" description="XPG-I" evidence="13">
    <location>
        <begin position="141"/>
        <end position="220"/>
    </location>
</feature>
<dbReference type="AlphaFoldDB" id="A0A8J8B3V0"/>
<dbReference type="InterPro" id="IPR023426">
    <property type="entry name" value="Flap_endonuc"/>
</dbReference>
<name>A0A8J8B3V0_9EURY</name>
<evidence type="ECO:0000313" key="15">
    <source>
        <dbReference type="EMBL" id="MBR1368620.1"/>
    </source>
</evidence>
<dbReference type="SUPFAM" id="SSF47807">
    <property type="entry name" value="5' to 3' exonuclease, C-terminal subdomain"/>
    <property type="match status" value="1"/>
</dbReference>
<protein>
    <recommendedName>
        <fullName evidence="12">Flap endonuclease 1</fullName>
        <shortName evidence="12">FEN-1</shortName>
        <ecNumber evidence="12">3.1.-.-</ecNumber>
    </recommendedName>
    <alternativeName>
        <fullName evidence="12">Flap structure-specific endonuclease 1</fullName>
    </alternativeName>
</protein>
<dbReference type="Pfam" id="PF00752">
    <property type="entry name" value="XPG_N"/>
    <property type="match status" value="1"/>
</dbReference>
<keyword evidence="8 12" id="KW-0460">Magnesium</keyword>
<comment type="function">
    <text evidence="10">Structure-specific nuclease with 5'-flap endonuclease and 5'-3' exonuclease activities involved in DNA replication and repair. During DNA replication, cleaves the 5'-overhanging flap structure that is generated by displacement synthesis when DNA polymerase encounters the 5'-end of a downstream Okazaki fragment. Binds the unpaired 3'-DNA end and kinks the DNA to facilitate 5' cleavage specificity. Cleaves one nucleotide into the double-stranded DNA from the junction in flap DNA, leaving a nick for ligation. Also involved in the base excision repair (BER) pathway. Acts as a genome stabilization factor that prevents flaps from equilibrating into structures that lead to duplications and deletions. Also possesses 5'-3' exonuclease activity on nicked or gapped double-stranded DNA.</text>
</comment>
<evidence type="ECO:0000256" key="6">
    <source>
        <dbReference type="ARBA" id="ARBA00022801"/>
    </source>
</evidence>
<feature type="binding site" evidence="12">
    <location>
        <position position="174"/>
    </location>
    <ligand>
        <name>Mg(2+)</name>
        <dbReference type="ChEBI" id="CHEBI:18420"/>
        <label>2</label>
    </ligand>
</feature>
<evidence type="ECO:0000256" key="2">
    <source>
        <dbReference type="ARBA" id="ARBA00022722"/>
    </source>
</evidence>
<feature type="region of interest" description="Interaction with PCNA" evidence="12">
    <location>
        <begin position="328"/>
        <end position="336"/>
    </location>
</feature>
<dbReference type="InterPro" id="IPR006085">
    <property type="entry name" value="XPG_DNA_repair_N"/>
</dbReference>
<comment type="similarity">
    <text evidence="12">Belongs to the XPG/RAD2 endonuclease family. FEN1 subfamily.</text>
</comment>
<evidence type="ECO:0000256" key="4">
    <source>
        <dbReference type="ARBA" id="ARBA00022759"/>
    </source>
</evidence>
<keyword evidence="2 12" id="KW-0540">Nuclease</keyword>
<comment type="caution">
    <text evidence="15">The sequence shown here is derived from an EMBL/GenBank/DDBJ whole genome shotgun (WGS) entry which is preliminary data.</text>
</comment>
<dbReference type="HAMAP" id="MF_00614">
    <property type="entry name" value="Fen"/>
    <property type="match status" value="1"/>
</dbReference>
<feature type="domain" description="XPG N-terminal" evidence="14">
    <location>
        <begin position="1"/>
        <end position="102"/>
    </location>
</feature>
<evidence type="ECO:0000256" key="7">
    <source>
        <dbReference type="ARBA" id="ARBA00022839"/>
    </source>
</evidence>
<dbReference type="Gene3D" id="1.10.150.20">
    <property type="entry name" value="5' to 3' exonuclease, C-terminal subdomain"/>
    <property type="match status" value="1"/>
</dbReference>
<comment type="function">
    <text evidence="12">Structure-specific nuclease with 5'-flap endonuclease and 5'-3' exonuclease activities involved in DNA replication and repair. During DNA replication, cleaves the 5'-overhanging flap structure that is generated by displacement synthesis when DNA polymerase encounters the 5'-end of a downstream Okazaki fragment. Binds the unpaired 3'-DNA end and kinks the DNA to facilitate 5' cleavage specificity. Cleaves one nucleotide into the double-stranded DNA from the junction in flap DNA, leaving a nick for ligation. Also involved in the base excision repair (BER) pathway. Acts as a genome stabilization factor that prevents flaps from equilibrating into structurs that lead to duplications and deletions. Also possesses 5'-3' exonuclease activity on nicked or gapped double-stranded DNA.</text>
</comment>
<feature type="binding site" evidence="12">
    <location>
        <position position="235"/>
    </location>
    <ligand>
        <name>Mg(2+)</name>
        <dbReference type="ChEBI" id="CHEBI:18420"/>
        <label>2</label>
    </ligand>
</feature>
<dbReference type="Pfam" id="PF00867">
    <property type="entry name" value="XPG_I"/>
    <property type="match status" value="1"/>
</dbReference>